<dbReference type="Pfam" id="PF01739">
    <property type="entry name" value="CheR"/>
    <property type="match status" value="1"/>
</dbReference>
<keyword evidence="4" id="KW-0802">TPR repeat</keyword>
<dbReference type="PANTHER" id="PTHR24422">
    <property type="entry name" value="CHEMOTAXIS PROTEIN METHYLTRANSFERASE"/>
    <property type="match status" value="1"/>
</dbReference>
<evidence type="ECO:0000256" key="4">
    <source>
        <dbReference type="PROSITE-ProRule" id="PRU00339"/>
    </source>
</evidence>
<feature type="repeat" description="TPR" evidence="4">
    <location>
        <begin position="379"/>
        <end position="412"/>
    </location>
</feature>
<evidence type="ECO:0000259" key="6">
    <source>
        <dbReference type="PROSITE" id="PS50123"/>
    </source>
</evidence>
<dbReference type="Gene3D" id="3.40.50.150">
    <property type="entry name" value="Vaccinia Virus protein VP39"/>
    <property type="match status" value="1"/>
</dbReference>
<keyword evidence="3" id="KW-0949">S-adenosyl-L-methionine</keyword>
<dbReference type="EMBL" id="JAMPKM010000005">
    <property type="protein sequence ID" value="MEP0817647.1"/>
    <property type="molecule type" value="Genomic_DNA"/>
</dbReference>
<gene>
    <name evidence="7" type="ORF">NC998_11110</name>
</gene>
<proteinExistence type="predicted"/>
<dbReference type="SMART" id="SM00138">
    <property type="entry name" value="MeTrc"/>
    <property type="match status" value="1"/>
</dbReference>
<dbReference type="SUPFAM" id="SSF48452">
    <property type="entry name" value="TPR-like"/>
    <property type="match status" value="1"/>
</dbReference>
<dbReference type="InterPro" id="IPR019734">
    <property type="entry name" value="TPR_rpt"/>
</dbReference>
<dbReference type="InterPro" id="IPR029063">
    <property type="entry name" value="SAM-dependent_MTases_sf"/>
</dbReference>
<dbReference type="RefSeq" id="WP_190435960.1">
    <property type="nucleotide sequence ID" value="NZ_JAMPKM010000005.1"/>
</dbReference>
<dbReference type="Proteomes" id="UP001464891">
    <property type="component" value="Unassembled WGS sequence"/>
</dbReference>
<feature type="region of interest" description="Disordered" evidence="5">
    <location>
        <begin position="294"/>
        <end position="315"/>
    </location>
</feature>
<keyword evidence="2" id="KW-0808">Transferase</keyword>
<comment type="caution">
    <text evidence="7">The sequence shown here is derived from an EMBL/GenBank/DDBJ whole genome shotgun (WGS) entry which is preliminary data.</text>
</comment>
<organism evidence="7 8">
    <name type="scientific">Trichocoleus desertorum GB2-A4</name>
    <dbReference type="NCBI Taxonomy" id="2933944"/>
    <lineage>
        <taxon>Bacteria</taxon>
        <taxon>Bacillati</taxon>
        <taxon>Cyanobacteriota</taxon>
        <taxon>Cyanophyceae</taxon>
        <taxon>Leptolyngbyales</taxon>
        <taxon>Trichocoleusaceae</taxon>
        <taxon>Trichocoleus</taxon>
    </lineage>
</organism>
<dbReference type="PROSITE" id="PS50005">
    <property type="entry name" value="TPR"/>
    <property type="match status" value="1"/>
</dbReference>
<evidence type="ECO:0000313" key="8">
    <source>
        <dbReference type="Proteomes" id="UP001464891"/>
    </source>
</evidence>
<dbReference type="SMART" id="SM00028">
    <property type="entry name" value="TPR"/>
    <property type="match status" value="1"/>
</dbReference>
<dbReference type="PROSITE" id="PS50123">
    <property type="entry name" value="CHER"/>
    <property type="match status" value="1"/>
</dbReference>
<dbReference type="InterPro" id="IPR011990">
    <property type="entry name" value="TPR-like_helical_dom_sf"/>
</dbReference>
<dbReference type="Pfam" id="PF13181">
    <property type="entry name" value="TPR_8"/>
    <property type="match status" value="1"/>
</dbReference>
<dbReference type="InterPro" id="IPR000780">
    <property type="entry name" value="CheR_MeTrfase"/>
</dbReference>
<evidence type="ECO:0000256" key="2">
    <source>
        <dbReference type="ARBA" id="ARBA00022679"/>
    </source>
</evidence>
<dbReference type="PRINTS" id="PR00996">
    <property type="entry name" value="CHERMTFRASE"/>
</dbReference>
<evidence type="ECO:0000256" key="5">
    <source>
        <dbReference type="SAM" id="MobiDB-lite"/>
    </source>
</evidence>
<evidence type="ECO:0000256" key="1">
    <source>
        <dbReference type="ARBA" id="ARBA00022603"/>
    </source>
</evidence>
<dbReference type="PANTHER" id="PTHR24422:SF19">
    <property type="entry name" value="CHEMOTAXIS PROTEIN METHYLTRANSFERASE"/>
    <property type="match status" value="1"/>
</dbReference>
<dbReference type="SUPFAM" id="SSF53335">
    <property type="entry name" value="S-adenosyl-L-methionine-dependent methyltransferases"/>
    <property type="match status" value="1"/>
</dbReference>
<evidence type="ECO:0000256" key="3">
    <source>
        <dbReference type="ARBA" id="ARBA00022691"/>
    </source>
</evidence>
<keyword evidence="1" id="KW-0489">Methyltransferase</keyword>
<feature type="domain" description="CheR-type methyltransferase" evidence="6">
    <location>
        <begin position="6"/>
        <end position="255"/>
    </location>
</feature>
<sequence length="447" mass="49601">MIEATIENLLRQKIGLNAAAIGSNTIARAVRSRMASCGLVDMAAYLTQLHTSGTELAALIETVVVPETWFFRDREPFVLLAHYVMSEWLPAHPNQVFRILSAPCSTGEEPYSMAIALLEAGLGAEQFQVDAVDISQKALQKAQLAVYDEYSFRGKAAIGKAESLSQGGEKNSFLKEKYFQRVTAGYSLNESVRKTVSFIQGNVLDSNLFWNQPAYDVVFCRNLLIYLDQAARQQTIHRLDRLLVRNGLFFVGHSEMGQLPPSRFSPIRHALAFAFRKVESSTQDKVPVLMTYNQQGQKRNASPAKASRNTTSTRKALELQPTNVPSIEAKTTLVNARSTAVSDSQKASLTAAKTLADGGQLVEAVAVCEAYLNQNRNNAEAYCLLGQLYQAVDQETEAEQCFRKAVYLQPHHEEALLHLVLLKEQSGDLASALVLRQRLQRIHLSEH</sequence>
<name>A0ABV0J7A3_9CYAN</name>
<protein>
    <recommendedName>
        <fullName evidence="6">CheR-type methyltransferase domain-containing protein</fullName>
    </recommendedName>
</protein>
<dbReference type="InterPro" id="IPR050903">
    <property type="entry name" value="Bact_Chemotaxis_MeTrfase"/>
</dbReference>
<evidence type="ECO:0000313" key="7">
    <source>
        <dbReference type="EMBL" id="MEP0817647.1"/>
    </source>
</evidence>
<keyword evidence="8" id="KW-1185">Reference proteome</keyword>
<dbReference type="InterPro" id="IPR022642">
    <property type="entry name" value="CheR_C"/>
</dbReference>
<reference evidence="7 8" key="1">
    <citation type="submission" date="2022-04" db="EMBL/GenBank/DDBJ databases">
        <title>Positive selection, recombination, and allopatry shape intraspecific diversity of widespread and dominant cyanobacteria.</title>
        <authorList>
            <person name="Wei J."/>
            <person name="Shu W."/>
            <person name="Hu C."/>
        </authorList>
    </citation>
    <scope>NUCLEOTIDE SEQUENCE [LARGE SCALE GENOMIC DNA]</scope>
    <source>
        <strain evidence="7 8">GB2-A4</strain>
    </source>
</reference>
<accession>A0ABV0J7A3</accession>
<dbReference type="Gene3D" id="1.25.40.10">
    <property type="entry name" value="Tetratricopeptide repeat domain"/>
    <property type="match status" value="1"/>
</dbReference>